<dbReference type="SUPFAM" id="SSF142906">
    <property type="entry name" value="YjbR-like"/>
    <property type="match status" value="1"/>
</dbReference>
<proteinExistence type="predicted"/>
<keyword evidence="2" id="KW-1185">Reference proteome</keyword>
<evidence type="ECO:0008006" key="3">
    <source>
        <dbReference type="Google" id="ProtNLM"/>
    </source>
</evidence>
<gene>
    <name evidence="1" type="ORF">JS278_02887</name>
</gene>
<dbReference type="Gene3D" id="3.90.1150.30">
    <property type="match status" value="1"/>
</dbReference>
<evidence type="ECO:0000313" key="2">
    <source>
        <dbReference type="Proteomes" id="UP000251995"/>
    </source>
</evidence>
<organism evidence="1 2">
    <name type="scientific">Acidipropionibacterium virtanenii</name>
    <dbReference type="NCBI Taxonomy" id="2057246"/>
    <lineage>
        <taxon>Bacteria</taxon>
        <taxon>Bacillati</taxon>
        <taxon>Actinomycetota</taxon>
        <taxon>Actinomycetes</taxon>
        <taxon>Propionibacteriales</taxon>
        <taxon>Propionibacteriaceae</taxon>
        <taxon>Acidipropionibacterium</taxon>
    </lineage>
</organism>
<dbReference type="Proteomes" id="UP000251995">
    <property type="component" value="Chromosome"/>
</dbReference>
<dbReference type="Pfam" id="PF04237">
    <property type="entry name" value="YjbR"/>
    <property type="match status" value="1"/>
</dbReference>
<evidence type="ECO:0000313" key="1">
    <source>
        <dbReference type="EMBL" id="AXE40021.1"/>
    </source>
</evidence>
<dbReference type="PANTHER" id="PTHR35145">
    <property type="entry name" value="CYTOPLASMIC PROTEIN-RELATED"/>
    <property type="match status" value="1"/>
</dbReference>
<dbReference type="InterPro" id="IPR058532">
    <property type="entry name" value="YjbR/MT2646/Rv2570-like"/>
</dbReference>
<dbReference type="PANTHER" id="PTHR35145:SF1">
    <property type="entry name" value="CYTOPLASMIC PROTEIN"/>
    <property type="match status" value="1"/>
</dbReference>
<reference evidence="1 2" key="1">
    <citation type="submission" date="2017-12" db="EMBL/GenBank/DDBJ databases">
        <title>The whole genome sequence of the Acidipropionibacterium virtanenii sp. nov. type strain JS278.</title>
        <authorList>
            <person name="Laine P."/>
            <person name="Deptula P."/>
            <person name="Varmanen P."/>
            <person name="Auvinen P."/>
        </authorList>
    </citation>
    <scope>NUCLEOTIDE SEQUENCE [LARGE SCALE GENOMIC DNA]</scope>
    <source>
        <strain evidence="1 2">JS278</strain>
    </source>
</reference>
<dbReference type="KEGG" id="acij:JS278_02887"/>
<accession>A0A344UXM3</accession>
<name>A0A344UXM3_9ACTN</name>
<sequence>MSGYPFTPHLAVYKVAGHVFLIVTEDPDEQIITIKVEPAHAIALIREHASIEAGRYLDKRHWMSVGPGAGIAASLIDDLVRGSYELVVEQMNRSDLDRIHRKLDEE</sequence>
<dbReference type="InterPro" id="IPR038056">
    <property type="entry name" value="YjbR-like_sf"/>
</dbReference>
<dbReference type="OrthoDB" id="3194910at2"/>
<dbReference type="InterPro" id="IPR007351">
    <property type="entry name" value="YjbR"/>
</dbReference>
<dbReference type="AlphaFoldDB" id="A0A344UXM3"/>
<dbReference type="EMBL" id="CP025198">
    <property type="protein sequence ID" value="AXE40021.1"/>
    <property type="molecule type" value="Genomic_DNA"/>
</dbReference>
<protein>
    <recommendedName>
        <fullName evidence="3">Cytoplasmic protein</fullName>
    </recommendedName>
</protein>